<evidence type="ECO:0000313" key="2">
    <source>
        <dbReference type="Proteomes" id="UP000054925"/>
    </source>
</evidence>
<organism evidence="1 2">
    <name type="scientific">Caballeronia terrestris</name>
    <dbReference type="NCBI Taxonomy" id="1226301"/>
    <lineage>
        <taxon>Bacteria</taxon>
        <taxon>Pseudomonadati</taxon>
        <taxon>Pseudomonadota</taxon>
        <taxon>Betaproteobacteria</taxon>
        <taxon>Burkholderiales</taxon>
        <taxon>Burkholderiaceae</taxon>
        <taxon>Caballeronia</taxon>
    </lineage>
</organism>
<evidence type="ECO:0000313" key="1">
    <source>
        <dbReference type="EMBL" id="SAL21283.1"/>
    </source>
</evidence>
<accession>A0A158FNR8</accession>
<reference evidence="1" key="1">
    <citation type="submission" date="2016-01" db="EMBL/GenBank/DDBJ databases">
        <authorList>
            <person name="Peeters C."/>
        </authorList>
    </citation>
    <scope>NUCLEOTIDE SEQUENCE [LARGE SCALE GENOMIC DNA]</scope>
    <source>
        <strain evidence="1">LMG 22937</strain>
    </source>
</reference>
<dbReference type="RefSeq" id="WP_087654877.1">
    <property type="nucleotide sequence ID" value="NZ_FCOL02000003.1"/>
</dbReference>
<gene>
    <name evidence="1" type="ORF">AWB67_00737</name>
</gene>
<name>A0A158FNR8_9BURK</name>
<proteinExistence type="predicted"/>
<dbReference type="AlphaFoldDB" id="A0A158FNR8"/>
<dbReference type="Proteomes" id="UP000054925">
    <property type="component" value="Unassembled WGS sequence"/>
</dbReference>
<sequence length="74" mass="7662">MEHDEKLPFGVDASLFDAASSLAARVTAARKAQGKAIPSDFAEGSPEADAVALDFVRDIESALHGGPKALTEGH</sequence>
<dbReference type="EMBL" id="FCOL02000003">
    <property type="protein sequence ID" value="SAL21283.1"/>
    <property type="molecule type" value="Genomic_DNA"/>
</dbReference>
<dbReference type="OrthoDB" id="9134341at2"/>
<keyword evidence="2" id="KW-1185">Reference proteome</keyword>
<comment type="caution">
    <text evidence="1">The sequence shown here is derived from an EMBL/GenBank/DDBJ whole genome shotgun (WGS) entry which is preliminary data.</text>
</comment>
<protein>
    <submittedName>
        <fullName evidence="1">Uncharacterized protein</fullName>
    </submittedName>
</protein>